<gene>
    <name evidence="15" type="ORF">CYME_CME015C</name>
</gene>
<dbReference type="OrthoDB" id="24670at2759"/>
<evidence type="ECO:0000256" key="6">
    <source>
        <dbReference type="ARBA" id="ARBA00022833"/>
    </source>
</evidence>
<evidence type="ECO:0000256" key="11">
    <source>
        <dbReference type="RuleBase" id="RU363039"/>
    </source>
</evidence>
<name>M1VFF1_CYAM1</name>
<keyword evidence="3 11" id="KW-0436">Ligase</keyword>
<dbReference type="InterPro" id="IPR032678">
    <property type="entry name" value="tRNA-synt_1_cat_dom"/>
</dbReference>
<reference evidence="15 16" key="1">
    <citation type="journal article" date="2004" name="Nature">
        <title>Genome sequence of the ultrasmall unicellular red alga Cyanidioschyzon merolae 10D.</title>
        <authorList>
            <person name="Matsuzaki M."/>
            <person name="Misumi O."/>
            <person name="Shin-i T."/>
            <person name="Maruyama S."/>
            <person name="Takahara M."/>
            <person name="Miyagishima S."/>
            <person name="Mori T."/>
            <person name="Nishida K."/>
            <person name="Yagisawa F."/>
            <person name="Nishida K."/>
            <person name="Yoshida Y."/>
            <person name="Nishimura Y."/>
            <person name="Nakao S."/>
            <person name="Kobayashi T."/>
            <person name="Momoyama Y."/>
            <person name="Higashiyama T."/>
            <person name="Minoda A."/>
            <person name="Sano M."/>
            <person name="Nomoto H."/>
            <person name="Oishi K."/>
            <person name="Hayashi H."/>
            <person name="Ohta F."/>
            <person name="Nishizaka S."/>
            <person name="Haga S."/>
            <person name="Miura S."/>
            <person name="Morishita T."/>
            <person name="Kabeya Y."/>
            <person name="Terasawa K."/>
            <person name="Suzuki Y."/>
            <person name="Ishii Y."/>
            <person name="Asakawa S."/>
            <person name="Takano H."/>
            <person name="Ohta N."/>
            <person name="Kuroiwa H."/>
            <person name="Tanaka K."/>
            <person name="Shimizu N."/>
            <person name="Sugano S."/>
            <person name="Sato N."/>
            <person name="Nozaki H."/>
            <person name="Ogasawara N."/>
            <person name="Kohara Y."/>
            <person name="Kuroiwa T."/>
        </authorList>
    </citation>
    <scope>NUCLEOTIDE SEQUENCE [LARGE SCALE GENOMIC DNA]</scope>
    <source>
        <strain evidence="15 16">10D</strain>
    </source>
</reference>
<evidence type="ECO:0000256" key="2">
    <source>
        <dbReference type="ARBA" id="ARBA00012838"/>
    </source>
</evidence>
<dbReference type="InterPro" id="IPR014758">
    <property type="entry name" value="Met-tRNA_synth"/>
</dbReference>
<dbReference type="Gramene" id="CME015CT">
    <property type="protein sequence ID" value="CME015CT"/>
    <property type="gene ID" value="CME015C"/>
</dbReference>
<dbReference type="GeneID" id="16992810"/>
<dbReference type="EMBL" id="AP006487">
    <property type="protein sequence ID" value="BAM79253.1"/>
    <property type="molecule type" value="Genomic_DNA"/>
</dbReference>
<comment type="catalytic activity">
    <reaction evidence="10">
        <text>tRNA(Met) + L-methionine + ATP = L-methionyl-tRNA(Met) + AMP + diphosphate</text>
        <dbReference type="Rhea" id="RHEA:13481"/>
        <dbReference type="Rhea" id="RHEA-COMP:9667"/>
        <dbReference type="Rhea" id="RHEA-COMP:9698"/>
        <dbReference type="ChEBI" id="CHEBI:30616"/>
        <dbReference type="ChEBI" id="CHEBI:33019"/>
        <dbReference type="ChEBI" id="CHEBI:57844"/>
        <dbReference type="ChEBI" id="CHEBI:78442"/>
        <dbReference type="ChEBI" id="CHEBI:78530"/>
        <dbReference type="ChEBI" id="CHEBI:456215"/>
        <dbReference type="EC" id="6.1.1.10"/>
    </reaction>
</comment>
<evidence type="ECO:0000259" key="12">
    <source>
        <dbReference type="Pfam" id="PF01406"/>
    </source>
</evidence>
<evidence type="ECO:0000259" key="13">
    <source>
        <dbReference type="Pfam" id="PF09334"/>
    </source>
</evidence>
<dbReference type="CDD" id="cd00814">
    <property type="entry name" value="MetRS_core"/>
    <property type="match status" value="1"/>
</dbReference>
<dbReference type="Proteomes" id="UP000007014">
    <property type="component" value="Chromosome 5"/>
</dbReference>
<feature type="domain" description="tRNA synthetases class I catalytic" evidence="12">
    <location>
        <begin position="91"/>
        <end position="203"/>
    </location>
</feature>
<dbReference type="InterPro" id="IPR015413">
    <property type="entry name" value="Methionyl/Leucyl_tRNA_Synth"/>
</dbReference>
<proteinExistence type="inferred from homology"/>
<dbReference type="SUPFAM" id="SSF52374">
    <property type="entry name" value="Nucleotidylyl transferase"/>
    <property type="match status" value="1"/>
</dbReference>
<evidence type="ECO:0000256" key="8">
    <source>
        <dbReference type="ARBA" id="ARBA00022917"/>
    </source>
</evidence>
<dbReference type="eggNOG" id="KOG0436">
    <property type="taxonomic scope" value="Eukaryota"/>
</dbReference>
<keyword evidence="4" id="KW-0479">Metal-binding</keyword>
<dbReference type="HAMAP" id="MF_01228">
    <property type="entry name" value="Met_tRNA_synth_type2"/>
    <property type="match status" value="1"/>
</dbReference>
<evidence type="ECO:0000256" key="5">
    <source>
        <dbReference type="ARBA" id="ARBA00022741"/>
    </source>
</evidence>
<dbReference type="Pfam" id="PF01406">
    <property type="entry name" value="tRNA-synt_1e"/>
    <property type="match status" value="1"/>
</dbReference>
<dbReference type="GO" id="GO:0005739">
    <property type="term" value="C:mitochondrion"/>
    <property type="evidence" value="ECO:0007669"/>
    <property type="project" value="TreeGrafter"/>
</dbReference>
<dbReference type="PRINTS" id="PR01041">
    <property type="entry name" value="TRNASYNTHMET"/>
</dbReference>
<dbReference type="InterPro" id="IPR009080">
    <property type="entry name" value="tRNAsynth_Ia_anticodon-bd"/>
</dbReference>
<dbReference type="KEGG" id="cme:CYME_CME015C"/>
<protein>
    <recommendedName>
        <fullName evidence="2">methionine--tRNA ligase</fullName>
        <ecNumber evidence="2">6.1.1.10</ecNumber>
    </recommendedName>
</protein>
<dbReference type="NCBIfam" id="TIGR00398">
    <property type="entry name" value="metG"/>
    <property type="match status" value="1"/>
</dbReference>
<evidence type="ECO:0000256" key="9">
    <source>
        <dbReference type="ARBA" id="ARBA00023146"/>
    </source>
</evidence>
<dbReference type="Gene3D" id="1.10.730.10">
    <property type="entry name" value="Isoleucyl-tRNA Synthetase, Domain 1"/>
    <property type="match status" value="1"/>
</dbReference>
<keyword evidence="6" id="KW-0862">Zinc</keyword>
<organism evidence="15 16">
    <name type="scientific">Cyanidioschyzon merolae (strain NIES-3377 / 10D)</name>
    <name type="common">Unicellular red alga</name>
    <dbReference type="NCBI Taxonomy" id="280699"/>
    <lineage>
        <taxon>Eukaryota</taxon>
        <taxon>Rhodophyta</taxon>
        <taxon>Bangiophyceae</taxon>
        <taxon>Cyanidiales</taxon>
        <taxon>Cyanidiaceae</taxon>
        <taxon>Cyanidioschyzon</taxon>
    </lineage>
</organism>
<dbReference type="GO" id="GO:0005524">
    <property type="term" value="F:ATP binding"/>
    <property type="evidence" value="ECO:0007669"/>
    <property type="project" value="UniProtKB-KW"/>
</dbReference>
<evidence type="ECO:0000313" key="16">
    <source>
        <dbReference type="Proteomes" id="UP000007014"/>
    </source>
</evidence>
<dbReference type="PANTHER" id="PTHR43326">
    <property type="entry name" value="METHIONYL-TRNA SYNTHETASE"/>
    <property type="match status" value="1"/>
</dbReference>
<evidence type="ECO:0000256" key="7">
    <source>
        <dbReference type="ARBA" id="ARBA00022840"/>
    </source>
</evidence>
<dbReference type="InterPro" id="IPR041872">
    <property type="entry name" value="Anticodon_Met"/>
</dbReference>
<dbReference type="EC" id="6.1.1.10" evidence="2"/>
<feature type="domain" description="Methionyl-tRNA synthetase anticodon-binding" evidence="14">
    <location>
        <begin position="462"/>
        <end position="552"/>
    </location>
</feature>
<keyword evidence="8 11" id="KW-0648">Protein biosynthesis</keyword>
<dbReference type="PANTHER" id="PTHR43326:SF1">
    <property type="entry name" value="METHIONINE--TRNA LIGASE, MITOCHONDRIAL"/>
    <property type="match status" value="1"/>
</dbReference>
<evidence type="ECO:0000256" key="10">
    <source>
        <dbReference type="ARBA" id="ARBA00047364"/>
    </source>
</evidence>
<dbReference type="FunFam" id="2.170.220.10:FF:000001">
    <property type="entry name" value="methionine--tRNA ligase, mitochondrial"/>
    <property type="match status" value="1"/>
</dbReference>
<evidence type="ECO:0000259" key="14">
    <source>
        <dbReference type="Pfam" id="PF19303"/>
    </source>
</evidence>
<keyword evidence="7 11" id="KW-0067">ATP-binding</keyword>
<evidence type="ECO:0000313" key="15">
    <source>
        <dbReference type="EMBL" id="BAM79253.1"/>
    </source>
</evidence>
<dbReference type="Gene3D" id="2.170.220.10">
    <property type="match status" value="1"/>
</dbReference>
<dbReference type="InterPro" id="IPR023457">
    <property type="entry name" value="Met-tRNA_synth_2"/>
</dbReference>
<dbReference type="OMA" id="NMFLPDR"/>
<dbReference type="Pfam" id="PF09334">
    <property type="entry name" value="tRNA-synt_1g"/>
    <property type="match status" value="1"/>
</dbReference>
<dbReference type="InterPro" id="IPR033911">
    <property type="entry name" value="MetRS_core"/>
</dbReference>
<dbReference type="RefSeq" id="XP_005535539.1">
    <property type="nucleotide sequence ID" value="XM_005535482.1"/>
</dbReference>
<reference evidence="15 16" key="2">
    <citation type="journal article" date="2007" name="BMC Biol.">
        <title>A 100%-complete sequence reveals unusually simple genomic features in the hot-spring red alga Cyanidioschyzon merolae.</title>
        <authorList>
            <person name="Nozaki H."/>
            <person name="Takano H."/>
            <person name="Misumi O."/>
            <person name="Terasawa K."/>
            <person name="Matsuzaki M."/>
            <person name="Maruyama S."/>
            <person name="Nishida K."/>
            <person name="Yagisawa F."/>
            <person name="Yoshida Y."/>
            <person name="Fujiwara T."/>
            <person name="Takio S."/>
            <person name="Tamura K."/>
            <person name="Chung S.J."/>
            <person name="Nakamura S."/>
            <person name="Kuroiwa H."/>
            <person name="Tanaka K."/>
            <person name="Sato N."/>
            <person name="Kuroiwa T."/>
        </authorList>
    </citation>
    <scope>NUCLEOTIDE SEQUENCE [LARGE SCALE GENOMIC DNA]</scope>
    <source>
        <strain evidence="15 16">10D</strain>
    </source>
</reference>
<dbReference type="GO" id="GO:0006431">
    <property type="term" value="P:methionyl-tRNA aminoacylation"/>
    <property type="evidence" value="ECO:0007669"/>
    <property type="project" value="InterPro"/>
</dbReference>
<evidence type="ECO:0000256" key="3">
    <source>
        <dbReference type="ARBA" id="ARBA00022598"/>
    </source>
</evidence>
<feature type="domain" description="Methionyl/Leucyl tRNA synthetase" evidence="13">
    <location>
        <begin position="213"/>
        <end position="440"/>
    </location>
</feature>
<dbReference type="STRING" id="280699.M1VFF1"/>
<keyword evidence="5 11" id="KW-0547">Nucleotide-binding</keyword>
<dbReference type="InterPro" id="IPR014729">
    <property type="entry name" value="Rossmann-like_a/b/a_fold"/>
</dbReference>
<dbReference type="GO" id="GO:0004825">
    <property type="term" value="F:methionine-tRNA ligase activity"/>
    <property type="evidence" value="ECO:0007669"/>
    <property type="project" value="UniProtKB-EC"/>
</dbReference>
<comment type="similarity">
    <text evidence="11">Belongs to the class-I aminoacyl-tRNA synthetase family.</text>
</comment>
<sequence length="600" mass="67398">MRRKATSWSPILAYGVSLTGTERWSAAPRTSVQLLGAFLSWRGAPDGCRCRQSGSKNVRWLKASVRQRHQPSGAEARPAQPLVITTPLFYVNAAPHMGSAYPTMACDALARYHRMQGRAVRFITGTDEHGEKIAQAAAAAGRTPQEHCDLVSGEFRALWAKLNISYDRFIRTTSANHAAMVMTFMERVLQRGDIYKASYEGLYCTGCEEYKDPKELVEDTQCPLHLKRCEQRAEENYFFRLSRYQAQVEALLANDDFMRPAERRNEVLSWVREGLRDFSVSRAKNPWGIPMPNDASQTIYVWFDALLGYLTALFDEDEPPQLEKVEERGWPAHVHVLGKDITRFHACYWPAMLHSVGLNAPQQLFSHGFLTKDGMKMGKSLGNTLDPHALVDEFNADAVRYYFLRGIEFGRDGDFSRDRFIQIVNAELANSVGNLLNRTLNLLKRHNNLSLPVVAPSAHPLADLTRTCTAEAAAAYEKLDFSGAAEALMRIASEANSFIDHEAPWTKLRNPETKSEAFAVLAVILEAVRVLGVALWPLIPETSERMLRALCYPVAGPGEVASTAAAFVPSWHDTEWNARRDLLQPGVRFRTPEPVFPRLE</sequence>
<dbReference type="Pfam" id="PF19303">
    <property type="entry name" value="Anticodon_3"/>
    <property type="match status" value="1"/>
</dbReference>
<dbReference type="AlphaFoldDB" id="M1VFF1"/>
<evidence type="ECO:0000256" key="4">
    <source>
        <dbReference type="ARBA" id="ARBA00022723"/>
    </source>
</evidence>
<comment type="cofactor">
    <cofactor evidence="1">
        <name>Zn(2+)</name>
        <dbReference type="ChEBI" id="CHEBI:29105"/>
    </cofactor>
</comment>
<dbReference type="SUPFAM" id="SSF47323">
    <property type="entry name" value="Anticodon-binding domain of a subclass of class I aminoacyl-tRNA synthetases"/>
    <property type="match status" value="1"/>
</dbReference>
<dbReference type="Gene3D" id="3.40.50.620">
    <property type="entry name" value="HUPs"/>
    <property type="match status" value="1"/>
</dbReference>
<dbReference type="GO" id="GO:0009570">
    <property type="term" value="C:chloroplast stroma"/>
    <property type="evidence" value="ECO:0007669"/>
    <property type="project" value="TreeGrafter"/>
</dbReference>
<accession>M1VFF1</accession>
<dbReference type="HOGENOM" id="CLU_009710_9_4_1"/>
<keyword evidence="9 11" id="KW-0030">Aminoacyl-tRNA synthetase</keyword>
<evidence type="ECO:0000256" key="1">
    <source>
        <dbReference type="ARBA" id="ARBA00001947"/>
    </source>
</evidence>
<keyword evidence="16" id="KW-1185">Reference proteome</keyword>
<dbReference type="GO" id="GO:0046872">
    <property type="term" value="F:metal ion binding"/>
    <property type="evidence" value="ECO:0007669"/>
    <property type="project" value="UniProtKB-KW"/>
</dbReference>